<evidence type="ECO:0000256" key="1">
    <source>
        <dbReference type="SAM" id="MobiDB-lite"/>
    </source>
</evidence>
<protein>
    <submittedName>
        <fullName evidence="2">Uncharacterized protein</fullName>
    </submittedName>
</protein>
<reference evidence="2 3" key="1">
    <citation type="submission" date="2015-09" db="EMBL/GenBank/DDBJ databases">
        <title>Draft Genome Sequence of the Strain BR 3267 (Bradyrhizobium yuanmingense) recommended as inoculant for cowpea in Brazil.</title>
        <authorList>
            <person name="Simoes-Araujo J.L."/>
            <person name="Zilli J.E."/>
        </authorList>
    </citation>
    <scope>NUCLEOTIDE SEQUENCE [LARGE SCALE GENOMIC DNA]</scope>
    <source>
        <strain evidence="2 3">BR3267</strain>
    </source>
</reference>
<dbReference type="AlphaFoldDB" id="A0A0R3CW77"/>
<comment type="caution">
    <text evidence="2">The sequence shown here is derived from an EMBL/GenBank/DDBJ whole genome shotgun (WGS) entry which is preliminary data.</text>
</comment>
<sequence length="78" mass="8822">MELAPSLNDARRASEVRLPVKVTKPIASIMRGRSKTDPPSPDGNDDRQLPSSAERRQVVDEYAENLRKIIRRLLGRLN</sequence>
<organism evidence="2 3">
    <name type="scientific">Bradyrhizobium yuanmingense</name>
    <dbReference type="NCBI Taxonomy" id="108015"/>
    <lineage>
        <taxon>Bacteria</taxon>
        <taxon>Pseudomonadati</taxon>
        <taxon>Pseudomonadota</taxon>
        <taxon>Alphaproteobacteria</taxon>
        <taxon>Hyphomicrobiales</taxon>
        <taxon>Nitrobacteraceae</taxon>
        <taxon>Bradyrhizobium</taxon>
    </lineage>
</organism>
<feature type="compositionally biased region" description="Basic and acidic residues" evidence="1">
    <location>
        <begin position="44"/>
        <end position="58"/>
    </location>
</feature>
<feature type="region of interest" description="Disordered" evidence="1">
    <location>
        <begin position="26"/>
        <end position="58"/>
    </location>
</feature>
<evidence type="ECO:0000313" key="2">
    <source>
        <dbReference type="EMBL" id="KRP99459.1"/>
    </source>
</evidence>
<name>A0A0R3CW77_9BRAD</name>
<dbReference type="EMBL" id="LJYF01000012">
    <property type="protein sequence ID" value="KRP99459.1"/>
    <property type="molecule type" value="Genomic_DNA"/>
</dbReference>
<dbReference type="Proteomes" id="UP000051380">
    <property type="component" value="Unassembled WGS sequence"/>
</dbReference>
<proteinExistence type="predicted"/>
<accession>A0A0R3CW77</accession>
<gene>
    <name evidence="2" type="ORF">AOQ72_13145</name>
</gene>
<evidence type="ECO:0000313" key="3">
    <source>
        <dbReference type="Proteomes" id="UP000051380"/>
    </source>
</evidence>